<dbReference type="GO" id="GO:0005886">
    <property type="term" value="C:plasma membrane"/>
    <property type="evidence" value="ECO:0007669"/>
    <property type="project" value="UniProtKB-SubCell"/>
</dbReference>
<evidence type="ECO:0000313" key="14">
    <source>
        <dbReference type="Proteomes" id="UP000321822"/>
    </source>
</evidence>
<gene>
    <name evidence="13" type="ORF">ESZ36_03255</name>
</gene>
<dbReference type="Proteomes" id="UP000321822">
    <property type="component" value="Unassembled WGS sequence"/>
</dbReference>
<dbReference type="InterPro" id="IPR005628">
    <property type="entry name" value="GspK"/>
</dbReference>
<comment type="caution">
    <text evidence="13">The sequence shown here is derived from an EMBL/GenBank/DDBJ whole genome shotgun (WGS) entry which is preliminary data.</text>
</comment>
<evidence type="ECO:0000256" key="5">
    <source>
        <dbReference type="ARBA" id="ARBA00022519"/>
    </source>
</evidence>
<dbReference type="PIRSF" id="PIRSF002786">
    <property type="entry name" value="XcpX"/>
    <property type="match status" value="1"/>
</dbReference>
<comment type="subcellular location">
    <subcellularLocation>
        <location evidence="1">Cell inner membrane</location>
    </subcellularLocation>
</comment>
<comment type="similarity">
    <text evidence="2">Belongs to the GSP K family.</text>
</comment>
<evidence type="ECO:0000256" key="4">
    <source>
        <dbReference type="ARBA" id="ARBA00022475"/>
    </source>
</evidence>
<dbReference type="GO" id="GO:0009306">
    <property type="term" value="P:protein secretion"/>
    <property type="evidence" value="ECO:0007669"/>
    <property type="project" value="InterPro"/>
</dbReference>
<name>A0A5C6QN98_9GAMM</name>
<dbReference type="RefSeq" id="WP_146783522.1">
    <property type="nucleotide sequence ID" value="NZ_VOLT01000002.1"/>
</dbReference>
<dbReference type="EMBL" id="VOLT01000002">
    <property type="protein sequence ID" value="TWX70696.1"/>
    <property type="molecule type" value="Genomic_DNA"/>
</dbReference>
<keyword evidence="6" id="KW-0812">Transmembrane</keyword>
<evidence type="ECO:0000256" key="3">
    <source>
        <dbReference type="ARBA" id="ARBA00022448"/>
    </source>
</evidence>
<evidence type="ECO:0000259" key="12">
    <source>
        <dbReference type="Pfam" id="PF21687"/>
    </source>
</evidence>
<dbReference type="PANTHER" id="PTHR38831:SF1">
    <property type="entry name" value="TYPE II SECRETION SYSTEM PROTEIN K-RELATED"/>
    <property type="match status" value="1"/>
</dbReference>
<dbReference type="InterPro" id="IPR038072">
    <property type="entry name" value="GspK_central_sf"/>
</dbReference>
<evidence type="ECO:0000256" key="6">
    <source>
        <dbReference type="ARBA" id="ARBA00022692"/>
    </source>
</evidence>
<dbReference type="NCBIfam" id="NF037980">
    <property type="entry name" value="T2SS_GspK"/>
    <property type="match status" value="1"/>
</dbReference>
<feature type="domain" description="T2SS protein K first SAM-like" evidence="12">
    <location>
        <begin position="112"/>
        <end position="261"/>
    </location>
</feature>
<sequence length="372" mass="40773">MVIKLISCSRNRKGQRGVALITVMLIVALASIIAAQMTTRLQTQMQRSTNISFNQQAYWYALGAEAFTKRVLIKAFKDEQDVTHLEQIWAEEGSNYPVDFGEISGEISDLQSCLNLNALHPKAKTKSESVDNGTGNAAGSSTAKSKTKSTTASSNNSGSRSGSNKQLPAATVLEGLIVNLNIEGIGNFEAEAMVNALTDWLDSNDVITGSGGAEDNDYASREFPYLAANSYLGSVNELRLIEHFTPAVILALTPYVCVLPQNAQHLININTLDAEKPELLQALLDSSLEDAQEILSARDSSGYDDLADFYKLPELTKVKMEKWQKAQFVIDSEFFKLKASARFNNSYFSMSSIMKVSDTQQIQVISRTIGRN</sequence>
<proteinExistence type="inferred from homology"/>
<dbReference type="InterPro" id="IPR049031">
    <property type="entry name" value="T2SSK_SAM-like_1st"/>
</dbReference>
<dbReference type="Gene3D" id="1.10.40.60">
    <property type="entry name" value="EpsJ-like"/>
    <property type="match status" value="2"/>
</dbReference>
<accession>A0A5C6QN98</accession>
<reference evidence="13 14" key="1">
    <citation type="submission" date="2019-07" db="EMBL/GenBank/DDBJ databases">
        <title>Genomes of sea-ice associated Colwellia species.</title>
        <authorList>
            <person name="Bowman J.P."/>
        </authorList>
    </citation>
    <scope>NUCLEOTIDE SEQUENCE [LARGE SCALE GENOMIC DNA]</scope>
    <source>
        <strain evidence="13 14">ACAM 459</strain>
    </source>
</reference>
<keyword evidence="5" id="KW-0997">Cell inner membrane</keyword>
<keyword evidence="9" id="KW-0472">Membrane</keyword>
<evidence type="ECO:0000256" key="1">
    <source>
        <dbReference type="ARBA" id="ARBA00004533"/>
    </source>
</evidence>
<dbReference type="InterPro" id="IPR049179">
    <property type="entry name" value="T2SSK_SAM-like_2nd"/>
</dbReference>
<evidence type="ECO:0000256" key="7">
    <source>
        <dbReference type="ARBA" id="ARBA00022927"/>
    </source>
</evidence>
<dbReference type="Pfam" id="PF03934">
    <property type="entry name" value="T2SSK"/>
    <property type="match status" value="1"/>
</dbReference>
<evidence type="ECO:0000259" key="11">
    <source>
        <dbReference type="Pfam" id="PF03934"/>
    </source>
</evidence>
<dbReference type="SUPFAM" id="SSF158544">
    <property type="entry name" value="GspK insert domain-like"/>
    <property type="match status" value="2"/>
</dbReference>
<evidence type="ECO:0000256" key="8">
    <source>
        <dbReference type="ARBA" id="ARBA00022989"/>
    </source>
</evidence>
<keyword evidence="4" id="KW-1003">Cell membrane</keyword>
<feature type="domain" description="T2SS protein K second SAM-like" evidence="11">
    <location>
        <begin position="267"/>
        <end position="330"/>
    </location>
</feature>
<feature type="compositionally biased region" description="Low complexity" evidence="10">
    <location>
        <begin position="132"/>
        <end position="165"/>
    </location>
</feature>
<dbReference type="Gene3D" id="3.30.1300.30">
    <property type="entry name" value="GSPII I/J protein-like"/>
    <property type="match status" value="1"/>
</dbReference>
<dbReference type="Pfam" id="PF21687">
    <property type="entry name" value="T2SSK_1st"/>
    <property type="match status" value="1"/>
</dbReference>
<keyword evidence="7" id="KW-0653">Protein transport</keyword>
<evidence type="ECO:0000256" key="9">
    <source>
        <dbReference type="ARBA" id="ARBA00023136"/>
    </source>
</evidence>
<dbReference type="SUPFAM" id="SSF54523">
    <property type="entry name" value="Pili subunits"/>
    <property type="match status" value="1"/>
</dbReference>
<organism evidence="13 14">
    <name type="scientific">Colwellia demingiae</name>
    <dbReference type="NCBI Taxonomy" id="89401"/>
    <lineage>
        <taxon>Bacteria</taxon>
        <taxon>Pseudomonadati</taxon>
        <taxon>Pseudomonadota</taxon>
        <taxon>Gammaproteobacteria</taxon>
        <taxon>Alteromonadales</taxon>
        <taxon>Colwelliaceae</taxon>
        <taxon>Colwellia</taxon>
    </lineage>
</organism>
<evidence type="ECO:0000256" key="2">
    <source>
        <dbReference type="ARBA" id="ARBA00007246"/>
    </source>
</evidence>
<dbReference type="OrthoDB" id="9788973at2"/>
<feature type="region of interest" description="Disordered" evidence="10">
    <location>
        <begin position="124"/>
        <end position="165"/>
    </location>
</feature>
<keyword evidence="14" id="KW-1185">Reference proteome</keyword>
<keyword evidence="3" id="KW-0813">Transport</keyword>
<evidence type="ECO:0000313" key="13">
    <source>
        <dbReference type="EMBL" id="TWX70696.1"/>
    </source>
</evidence>
<keyword evidence="8" id="KW-1133">Transmembrane helix</keyword>
<dbReference type="AlphaFoldDB" id="A0A5C6QN98"/>
<dbReference type="InterPro" id="IPR045584">
    <property type="entry name" value="Pilin-like"/>
</dbReference>
<evidence type="ECO:0000256" key="10">
    <source>
        <dbReference type="SAM" id="MobiDB-lite"/>
    </source>
</evidence>
<dbReference type="PANTHER" id="PTHR38831">
    <property type="entry name" value="TYPE II SECRETION SYSTEM PROTEIN K"/>
    <property type="match status" value="1"/>
</dbReference>
<protein>
    <submittedName>
        <fullName evidence="13">General secretion pathway protein GspK</fullName>
    </submittedName>
</protein>